<feature type="domain" description="MannoseP isomerase/GMP-like beta-helix" evidence="3">
    <location>
        <begin position="293"/>
        <end position="327"/>
    </location>
</feature>
<dbReference type="InterPro" id="IPR029044">
    <property type="entry name" value="Nucleotide-diphossugar_trans"/>
</dbReference>
<protein>
    <submittedName>
        <fullName evidence="4">Sugar phosphate nucleotidyltransferase</fullName>
    </submittedName>
</protein>
<keyword evidence="5" id="KW-1185">Reference proteome</keyword>
<evidence type="ECO:0000259" key="1">
    <source>
        <dbReference type="Pfam" id="PF00483"/>
    </source>
</evidence>
<dbReference type="RefSeq" id="WP_377599409.1">
    <property type="nucleotide sequence ID" value="NZ_JBHUME010000002.1"/>
</dbReference>
<reference evidence="5" key="1">
    <citation type="journal article" date="2019" name="Int. J. Syst. Evol. Microbiol.">
        <title>The Global Catalogue of Microorganisms (GCM) 10K type strain sequencing project: providing services to taxonomists for standard genome sequencing and annotation.</title>
        <authorList>
            <consortium name="The Broad Institute Genomics Platform"/>
            <consortium name="The Broad Institute Genome Sequencing Center for Infectious Disease"/>
            <person name="Wu L."/>
            <person name="Ma J."/>
        </authorList>
    </citation>
    <scope>NUCLEOTIDE SEQUENCE [LARGE SCALE GENOMIC DNA]</scope>
    <source>
        <strain evidence="5">KCTC 3950</strain>
    </source>
</reference>
<evidence type="ECO:0000313" key="4">
    <source>
        <dbReference type="EMBL" id="MFD2611094.1"/>
    </source>
</evidence>
<dbReference type="Gene3D" id="3.90.550.10">
    <property type="entry name" value="Spore Coat Polysaccharide Biosynthesis Protein SpsA, Chain A"/>
    <property type="match status" value="1"/>
</dbReference>
<accession>A0ABW5P7K7</accession>
<dbReference type="InterPro" id="IPR054566">
    <property type="entry name" value="ManC/GMP-like_b-helix"/>
</dbReference>
<sequence>MKIILLSGGSGSRLWPLSNDARSKQFLKVLETPEGETVSMVQRVWEQIRSCGFEGEAVVATSSTQVEILRSQLGEEVPLIVEPERRDTFPAIALASTYLYSAQSVSLDEIVVVLPVDPYVENEFFHKLKELESAIRQTEAELALMGVYPTYPSTKYGYIVPEEDDGSAYRKVKKFAEKPDDLTARLLMEMNAYWNCGVFAFRLGFMIDTLIAKQVPVQYDELLKQYGSLPKISFDYEVVEKAEQITVIPYSGYWKDLGTWNTLTEEMSSDTLGDDVCSHECRNTHVLNELDIPITVIGLDDVVVAASPDGILVSAKSESHKVKELMKVKQAPRYEEKKWGWIRILDSNTYDGGYSVVTKRIGIHADSHLGYRMHTMVDEVWTVVQGEGEFIYNGNRMHLAPGNVVHIPKKTLHGVKASGDMEIIVVQTGHGQESDETIELYDGWQTQAAN</sequence>
<dbReference type="Proteomes" id="UP001597541">
    <property type="component" value="Unassembled WGS sequence"/>
</dbReference>
<dbReference type="InterPro" id="IPR014710">
    <property type="entry name" value="RmlC-like_jellyroll"/>
</dbReference>
<dbReference type="InterPro" id="IPR051161">
    <property type="entry name" value="Mannose-6P_isomerase_type2"/>
</dbReference>
<dbReference type="InterPro" id="IPR013096">
    <property type="entry name" value="Cupin_2"/>
</dbReference>
<organism evidence="4 5">
    <name type="scientific">Paenibacillus gansuensis</name>
    <dbReference type="NCBI Taxonomy" id="306542"/>
    <lineage>
        <taxon>Bacteria</taxon>
        <taxon>Bacillati</taxon>
        <taxon>Bacillota</taxon>
        <taxon>Bacilli</taxon>
        <taxon>Bacillales</taxon>
        <taxon>Paenibacillaceae</taxon>
        <taxon>Paenibacillus</taxon>
    </lineage>
</organism>
<feature type="domain" description="Nucleotidyl transferase" evidence="1">
    <location>
        <begin position="3"/>
        <end position="269"/>
    </location>
</feature>
<gene>
    <name evidence="4" type="ORF">ACFSUF_01495</name>
</gene>
<feature type="domain" description="Cupin type-2" evidence="2">
    <location>
        <begin position="373"/>
        <end position="426"/>
    </location>
</feature>
<name>A0ABW5P7K7_9BACL</name>
<dbReference type="PANTHER" id="PTHR46390">
    <property type="entry name" value="MANNOSE-1-PHOSPHATE GUANYLYLTRANSFERASE"/>
    <property type="match status" value="1"/>
</dbReference>
<dbReference type="EMBL" id="JBHUME010000002">
    <property type="protein sequence ID" value="MFD2611094.1"/>
    <property type="molecule type" value="Genomic_DNA"/>
</dbReference>
<dbReference type="SUPFAM" id="SSF51182">
    <property type="entry name" value="RmlC-like cupins"/>
    <property type="match status" value="1"/>
</dbReference>
<proteinExistence type="predicted"/>
<evidence type="ECO:0000259" key="3">
    <source>
        <dbReference type="Pfam" id="PF22640"/>
    </source>
</evidence>
<dbReference type="SUPFAM" id="SSF53448">
    <property type="entry name" value="Nucleotide-diphospho-sugar transferases"/>
    <property type="match status" value="1"/>
</dbReference>
<dbReference type="Pfam" id="PF07883">
    <property type="entry name" value="Cupin_2"/>
    <property type="match status" value="1"/>
</dbReference>
<comment type="caution">
    <text evidence="4">The sequence shown here is derived from an EMBL/GenBank/DDBJ whole genome shotgun (WGS) entry which is preliminary data.</text>
</comment>
<dbReference type="Pfam" id="PF22640">
    <property type="entry name" value="ManC_GMP_beta-helix"/>
    <property type="match status" value="1"/>
</dbReference>
<evidence type="ECO:0000313" key="5">
    <source>
        <dbReference type="Proteomes" id="UP001597541"/>
    </source>
</evidence>
<dbReference type="InterPro" id="IPR005835">
    <property type="entry name" value="NTP_transferase_dom"/>
</dbReference>
<dbReference type="PANTHER" id="PTHR46390:SF1">
    <property type="entry name" value="MANNOSE-1-PHOSPHATE GUANYLYLTRANSFERASE"/>
    <property type="match status" value="1"/>
</dbReference>
<dbReference type="Pfam" id="PF00483">
    <property type="entry name" value="NTP_transferase"/>
    <property type="match status" value="1"/>
</dbReference>
<dbReference type="Gene3D" id="2.60.120.10">
    <property type="entry name" value="Jelly Rolls"/>
    <property type="match status" value="1"/>
</dbReference>
<evidence type="ECO:0000259" key="2">
    <source>
        <dbReference type="Pfam" id="PF07883"/>
    </source>
</evidence>
<dbReference type="InterPro" id="IPR011051">
    <property type="entry name" value="RmlC_Cupin_sf"/>
</dbReference>